<evidence type="ECO:0000256" key="8">
    <source>
        <dbReference type="SAM" id="MobiDB-lite"/>
    </source>
</evidence>
<feature type="region of interest" description="Disordered" evidence="8">
    <location>
        <begin position="177"/>
        <end position="199"/>
    </location>
</feature>
<proteinExistence type="inferred from homology"/>
<dbReference type="GO" id="GO:0005634">
    <property type="term" value="C:nucleus"/>
    <property type="evidence" value="ECO:0007669"/>
    <property type="project" value="UniProtKB-SubCell"/>
</dbReference>
<evidence type="ECO:0000256" key="7">
    <source>
        <dbReference type="SAM" id="Coils"/>
    </source>
</evidence>
<dbReference type="UniPathway" id="UPA00143"/>
<dbReference type="PANTHER" id="PTHR23163:SF0">
    <property type="entry name" value="E3 UBIQUITIN-PROTEIN LIGASE BRE1"/>
    <property type="match status" value="1"/>
</dbReference>
<keyword evidence="6" id="KW-0156">Chromatin regulator</keyword>
<dbReference type="AlphaFoldDB" id="A0A3S5AMA7"/>
<comment type="catalytic activity">
    <reaction evidence="6">
        <text>S-ubiquitinyl-[E2 ubiquitin-conjugating enzyme]-L-cysteine + [acceptor protein]-L-lysine = [E2 ubiquitin-conjugating enzyme]-L-cysteine + N(6)-ubiquitinyl-[acceptor protein]-L-lysine.</text>
        <dbReference type="EC" id="2.3.2.27"/>
    </reaction>
</comment>
<comment type="similarity">
    <text evidence="6">Belongs to the BRE1 family.</text>
</comment>
<organism evidence="9 10">
    <name type="scientific">Protopolystoma xenopodis</name>
    <dbReference type="NCBI Taxonomy" id="117903"/>
    <lineage>
        <taxon>Eukaryota</taxon>
        <taxon>Metazoa</taxon>
        <taxon>Spiralia</taxon>
        <taxon>Lophotrochozoa</taxon>
        <taxon>Platyhelminthes</taxon>
        <taxon>Monogenea</taxon>
        <taxon>Polyopisthocotylea</taxon>
        <taxon>Polystomatidea</taxon>
        <taxon>Polystomatidae</taxon>
        <taxon>Protopolystoma</taxon>
    </lineage>
</organism>
<dbReference type="GO" id="GO:0006325">
    <property type="term" value="P:chromatin organization"/>
    <property type="evidence" value="ECO:0007669"/>
    <property type="project" value="UniProtKB-KW"/>
</dbReference>
<evidence type="ECO:0000313" key="9">
    <source>
        <dbReference type="EMBL" id="VEL33005.1"/>
    </source>
</evidence>
<evidence type="ECO:0000256" key="4">
    <source>
        <dbReference type="ARBA" id="ARBA00022833"/>
    </source>
</evidence>
<dbReference type="PANTHER" id="PTHR23163">
    <property type="entry name" value="RING FINGER PROTEIN-RELATED"/>
    <property type="match status" value="1"/>
</dbReference>
<keyword evidence="5 6" id="KW-0539">Nucleus</keyword>
<evidence type="ECO:0000256" key="6">
    <source>
        <dbReference type="RuleBase" id="RU365038"/>
    </source>
</evidence>
<reference evidence="9" key="1">
    <citation type="submission" date="2018-11" db="EMBL/GenBank/DDBJ databases">
        <authorList>
            <consortium name="Pathogen Informatics"/>
        </authorList>
    </citation>
    <scope>NUCLEOTIDE SEQUENCE</scope>
</reference>
<accession>A0A3S5AMA7</accession>
<keyword evidence="10" id="KW-1185">Reference proteome</keyword>
<comment type="subcellular location">
    <subcellularLocation>
        <location evidence="1 6">Nucleus</location>
    </subcellularLocation>
</comment>
<keyword evidence="4 6" id="KW-0862">Zinc</keyword>
<dbReference type="EC" id="2.3.2.27" evidence="6"/>
<evidence type="ECO:0000256" key="3">
    <source>
        <dbReference type="ARBA" id="ARBA00022771"/>
    </source>
</evidence>
<evidence type="ECO:0000256" key="2">
    <source>
        <dbReference type="ARBA" id="ARBA00022723"/>
    </source>
</evidence>
<dbReference type="EMBL" id="CAAALY010245016">
    <property type="protein sequence ID" value="VEL33005.1"/>
    <property type="molecule type" value="Genomic_DNA"/>
</dbReference>
<evidence type="ECO:0000256" key="1">
    <source>
        <dbReference type="ARBA" id="ARBA00004123"/>
    </source>
</evidence>
<dbReference type="GO" id="GO:0016567">
    <property type="term" value="P:protein ubiquitination"/>
    <property type="evidence" value="ECO:0007669"/>
    <property type="project" value="UniProtKB-UniRule"/>
</dbReference>
<gene>
    <name evidence="9" type="ORF">PXEA_LOCUS26445</name>
</gene>
<keyword evidence="2 6" id="KW-0479">Metal-binding</keyword>
<name>A0A3S5AMA7_9PLAT</name>
<keyword evidence="6" id="KW-0833">Ubl conjugation pathway</keyword>
<dbReference type="GO" id="GO:0061630">
    <property type="term" value="F:ubiquitin protein ligase activity"/>
    <property type="evidence" value="ECO:0007669"/>
    <property type="project" value="UniProtKB-EC"/>
</dbReference>
<keyword evidence="6 7" id="KW-0175">Coiled coil</keyword>
<dbReference type="GO" id="GO:0033503">
    <property type="term" value="C:HULC complex"/>
    <property type="evidence" value="ECO:0007669"/>
    <property type="project" value="TreeGrafter"/>
</dbReference>
<dbReference type="Proteomes" id="UP000784294">
    <property type="component" value="Unassembled WGS sequence"/>
</dbReference>
<protein>
    <recommendedName>
        <fullName evidence="6">E3 ubiquitin protein ligase</fullName>
        <ecNumber evidence="6">2.3.2.27</ecNumber>
    </recommendedName>
</protein>
<comment type="pathway">
    <text evidence="6">Protein modification; protein ubiquitination.</text>
</comment>
<dbReference type="InterPro" id="IPR013956">
    <property type="entry name" value="E3_ubiquit_lig_Bre1"/>
</dbReference>
<keyword evidence="6" id="KW-0808">Transferase</keyword>
<keyword evidence="3 6" id="KW-0863">Zinc-finger</keyword>
<dbReference type="GO" id="GO:0008270">
    <property type="term" value="F:zinc ion binding"/>
    <property type="evidence" value="ECO:0007669"/>
    <property type="project" value="UniProtKB-KW"/>
</dbReference>
<evidence type="ECO:0000256" key="5">
    <source>
        <dbReference type="ARBA" id="ARBA00023242"/>
    </source>
</evidence>
<feature type="coiled-coil region" evidence="7">
    <location>
        <begin position="88"/>
        <end position="122"/>
    </location>
</feature>
<evidence type="ECO:0000313" key="10">
    <source>
        <dbReference type="Proteomes" id="UP000784294"/>
    </source>
</evidence>
<dbReference type="OrthoDB" id="10266039at2759"/>
<sequence length="400" mass="43354">MFKRPAPGSDETVPGSSSISFLSGTSSIVNVIQSSSPSSSKSIYPPPAKKPILISSAVAGGLIASESVSFSRVRSLDELDKRTLQLQNKRLAEALREKTTAIADLRERIEQLETRQAKDDALLCAVNRYWNQLDEDSLLILHRFSASASSGANSAADAVEDSGEIFDARGDRNVLRPRSESAAAAAAADEEEKVDVTPSAQTDSFLRQLASWDGEDISVNLQQRVHFSKRIIARLLMALDKMHLRLDRLRRLLVQSRSEAAVNASAISTDVNNIAEHTSIESRHQLISPANSATRSCGSLGVNEAASIAPGSLGLNENIPSTLRSRHLTGLSFSSGITDESGSRFTGLLNSIDSSTSLIPMVAREELLELADENTRLHNLLTSMHAKHRQSSLKVRFTKL</sequence>
<comment type="caution">
    <text evidence="9">The sequence shown here is derived from an EMBL/GenBank/DDBJ whole genome shotgun (WGS) entry which is preliminary data.</text>
</comment>